<feature type="domain" description="PLA2c" evidence="10">
    <location>
        <begin position="33"/>
        <end position="592"/>
    </location>
</feature>
<reference evidence="11" key="1">
    <citation type="submission" date="2013-11" db="EMBL/GenBank/DDBJ databases">
        <title>Genome sequence of the fusiform rust pathogen reveals effectors for host alternation and coevolution with pine.</title>
        <authorList>
            <consortium name="DOE Joint Genome Institute"/>
            <person name="Smith K."/>
            <person name="Pendleton A."/>
            <person name="Kubisiak T."/>
            <person name="Anderson C."/>
            <person name="Salamov A."/>
            <person name="Aerts A."/>
            <person name="Riley R."/>
            <person name="Clum A."/>
            <person name="Lindquist E."/>
            <person name="Ence D."/>
            <person name="Campbell M."/>
            <person name="Kronenberg Z."/>
            <person name="Feau N."/>
            <person name="Dhillon B."/>
            <person name="Hamelin R."/>
            <person name="Burleigh J."/>
            <person name="Smith J."/>
            <person name="Yandell M."/>
            <person name="Nelson C."/>
            <person name="Grigoriev I."/>
            <person name="Davis J."/>
        </authorList>
    </citation>
    <scope>NUCLEOTIDE SEQUENCE</scope>
    <source>
        <strain evidence="11">G11</strain>
    </source>
</reference>
<comment type="caution">
    <text evidence="11">The sequence shown here is derived from an EMBL/GenBank/DDBJ whole genome shotgun (WGS) entry which is preliminary data.</text>
</comment>
<dbReference type="GO" id="GO:0004622">
    <property type="term" value="F:phosphatidylcholine lysophospholipase activity"/>
    <property type="evidence" value="ECO:0007669"/>
    <property type="project" value="UniProtKB-EC"/>
</dbReference>
<evidence type="ECO:0000256" key="7">
    <source>
        <dbReference type="ARBA" id="ARBA00023180"/>
    </source>
</evidence>
<evidence type="ECO:0000313" key="12">
    <source>
        <dbReference type="Proteomes" id="UP000886653"/>
    </source>
</evidence>
<evidence type="ECO:0000256" key="9">
    <source>
        <dbReference type="RuleBase" id="RU362103"/>
    </source>
</evidence>
<evidence type="ECO:0000256" key="3">
    <source>
        <dbReference type="ARBA" id="ARBA00022729"/>
    </source>
</evidence>
<dbReference type="OrthoDB" id="4084751at2759"/>
<dbReference type="GO" id="GO:0046475">
    <property type="term" value="P:glycerophospholipid catabolic process"/>
    <property type="evidence" value="ECO:0007669"/>
    <property type="project" value="TreeGrafter"/>
</dbReference>
<comment type="catalytic activity">
    <reaction evidence="9">
        <text>a 1-acyl-sn-glycero-3-phosphocholine + H2O = sn-glycerol 3-phosphocholine + a fatty acid + H(+)</text>
        <dbReference type="Rhea" id="RHEA:15177"/>
        <dbReference type="ChEBI" id="CHEBI:15377"/>
        <dbReference type="ChEBI" id="CHEBI:15378"/>
        <dbReference type="ChEBI" id="CHEBI:16870"/>
        <dbReference type="ChEBI" id="CHEBI:28868"/>
        <dbReference type="ChEBI" id="CHEBI:58168"/>
        <dbReference type="EC" id="3.1.1.5"/>
    </reaction>
</comment>
<evidence type="ECO:0000256" key="6">
    <source>
        <dbReference type="ARBA" id="ARBA00023098"/>
    </source>
</evidence>
<protein>
    <recommendedName>
        <fullName evidence="2 9">Lysophospholipase</fullName>
        <ecNumber evidence="2 9">3.1.1.5</ecNumber>
    </recommendedName>
</protein>
<keyword evidence="3 9" id="KW-0732">Signal</keyword>
<dbReference type="EMBL" id="MU167226">
    <property type="protein sequence ID" value="KAG0149574.1"/>
    <property type="molecule type" value="Genomic_DNA"/>
</dbReference>
<evidence type="ECO:0000256" key="5">
    <source>
        <dbReference type="ARBA" id="ARBA00022963"/>
    </source>
</evidence>
<dbReference type="AlphaFoldDB" id="A0A9P6TF57"/>
<keyword evidence="5 8" id="KW-0442">Lipid degradation</keyword>
<feature type="signal peptide" evidence="9">
    <location>
        <begin position="1"/>
        <end position="20"/>
    </location>
</feature>
<dbReference type="PANTHER" id="PTHR10728:SF33">
    <property type="entry name" value="LYSOPHOSPHOLIPASE 1-RELATED"/>
    <property type="match status" value="1"/>
</dbReference>
<proteinExistence type="inferred from homology"/>
<dbReference type="SUPFAM" id="SSF52151">
    <property type="entry name" value="FabD/lysophospholipase-like"/>
    <property type="match status" value="1"/>
</dbReference>
<evidence type="ECO:0000256" key="8">
    <source>
        <dbReference type="PROSITE-ProRule" id="PRU00555"/>
    </source>
</evidence>
<dbReference type="GO" id="GO:0004623">
    <property type="term" value="F:phospholipase A2 activity"/>
    <property type="evidence" value="ECO:0007669"/>
    <property type="project" value="TreeGrafter"/>
</dbReference>
<gene>
    <name evidence="11" type="ORF">CROQUDRAFT_88911</name>
</gene>
<name>A0A9P6TF57_9BASI</name>
<dbReference type="PANTHER" id="PTHR10728">
    <property type="entry name" value="CYTOSOLIC PHOSPHOLIPASE A2"/>
    <property type="match status" value="1"/>
</dbReference>
<evidence type="ECO:0000313" key="11">
    <source>
        <dbReference type="EMBL" id="KAG0149574.1"/>
    </source>
</evidence>
<dbReference type="InterPro" id="IPR016035">
    <property type="entry name" value="Acyl_Trfase/lysoPLipase"/>
</dbReference>
<evidence type="ECO:0000256" key="2">
    <source>
        <dbReference type="ARBA" id="ARBA00013274"/>
    </source>
</evidence>
<evidence type="ECO:0000256" key="1">
    <source>
        <dbReference type="ARBA" id="ARBA00008780"/>
    </source>
</evidence>
<evidence type="ECO:0000259" key="10">
    <source>
        <dbReference type="PROSITE" id="PS51210"/>
    </source>
</evidence>
<organism evidence="11 12">
    <name type="scientific">Cronartium quercuum f. sp. fusiforme G11</name>
    <dbReference type="NCBI Taxonomy" id="708437"/>
    <lineage>
        <taxon>Eukaryota</taxon>
        <taxon>Fungi</taxon>
        <taxon>Dikarya</taxon>
        <taxon>Basidiomycota</taxon>
        <taxon>Pucciniomycotina</taxon>
        <taxon>Pucciniomycetes</taxon>
        <taxon>Pucciniales</taxon>
        <taxon>Coleosporiaceae</taxon>
        <taxon>Cronartium</taxon>
    </lineage>
</organism>
<keyword evidence="6 8" id="KW-0443">Lipid metabolism</keyword>
<dbReference type="Proteomes" id="UP000886653">
    <property type="component" value="Unassembled WGS sequence"/>
</dbReference>
<evidence type="ECO:0000256" key="4">
    <source>
        <dbReference type="ARBA" id="ARBA00022801"/>
    </source>
</evidence>
<dbReference type="InterPro" id="IPR002642">
    <property type="entry name" value="LysoPLipase_cat_dom"/>
</dbReference>
<sequence length="597" mass="64127">MRLTISIITIVSLPFVVINAAQTPHSYAAQYTGCPSESIIRQAGTVEKGTQALGKKESTYVEERRKRVIPGAYRDYLSNVEESLRGHSERLPSYVRRILRGDKVDRPHVSAAISGGGLRASYVGAGVLNGFDGRNSSAVAAGTGGLLQALDYITGLSGGACLVMSLAQANFPSIHDLALGPRSLPNLQEEAAIPTGSNRGWLTDINFVAPATLDLAKNGLWWTTIAGDVVEKAAGGFKVSVADIYARVLGYHFVNGTTRSNFFDPNAPHALGETMSSLWRMVPTLRNFSQPFPLITAIPDSPGQGRENVVQGAVVPLTNNQYEFGIFESGSWDPNLATFIETERLGSLPGSGHCVENFDNLGFLVAASSNIFRKYDNLVSALLPKAYVSLFPRIETVLSLIPNPFLRLGTDEYLDKNTETLGLMDGSFGGENIPFAPLLVPAREVDVILAVDASDDTGTGWPDGSTLLATSKRSRLFPPRTYPFPNVTDISSLSRTRPSFIGCTASVGTPLIVYIPNAPPVPTVPTVSLEVSREEGVSVLDAAITLAITSDPLWGGCLACAVVDRTRARVGEKRLGFCATCFNRYCFDQDNLESSEV</sequence>
<comment type="similarity">
    <text evidence="1 9">Belongs to the lysophospholipase family.</text>
</comment>
<dbReference type="Gene3D" id="3.40.1090.10">
    <property type="entry name" value="Cytosolic phospholipase A2 catalytic domain"/>
    <property type="match status" value="1"/>
</dbReference>
<feature type="chain" id="PRO_5040533334" description="Lysophospholipase" evidence="9">
    <location>
        <begin position="21"/>
        <end position="597"/>
    </location>
</feature>
<keyword evidence="4 8" id="KW-0378">Hydrolase</keyword>
<dbReference type="SMART" id="SM00022">
    <property type="entry name" value="PLAc"/>
    <property type="match status" value="1"/>
</dbReference>
<dbReference type="Pfam" id="PF01735">
    <property type="entry name" value="PLA2_B"/>
    <property type="match status" value="1"/>
</dbReference>
<dbReference type="GO" id="GO:0005829">
    <property type="term" value="C:cytosol"/>
    <property type="evidence" value="ECO:0007669"/>
    <property type="project" value="TreeGrafter"/>
</dbReference>
<keyword evidence="7" id="KW-0325">Glycoprotein</keyword>
<accession>A0A9P6TF57</accession>
<keyword evidence="12" id="KW-1185">Reference proteome</keyword>
<dbReference type="EC" id="3.1.1.5" evidence="2 9"/>
<dbReference type="PROSITE" id="PS51210">
    <property type="entry name" value="PLA2C"/>
    <property type="match status" value="1"/>
</dbReference>